<organism evidence="3 4">
    <name type="scientific">Polytolypa hystricis (strain UAMH7299)</name>
    <dbReference type="NCBI Taxonomy" id="1447883"/>
    <lineage>
        <taxon>Eukaryota</taxon>
        <taxon>Fungi</taxon>
        <taxon>Dikarya</taxon>
        <taxon>Ascomycota</taxon>
        <taxon>Pezizomycotina</taxon>
        <taxon>Eurotiomycetes</taxon>
        <taxon>Eurotiomycetidae</taxon>
        <taxon>Onygenales</taxon>
        <taxon>Onygenales incertae sedis</taxon>
        <taxon>Polytolypa</taxon>
    </lineage>
</organism>
<evidence type="ECO:0000256" key="1">
    <source>
        <dbReference type="SAM" id="Coils"/>
    </source>
</evidence>
<feature type="region of interest" description="Disordered" evidence="2">
    <location>
        <begin position="1"/>
        <end position="26"/>
    </location>
</feature>
<dbReference type="OrthoDB" id="4190371at2759"/>
<evidence type="ECO:0000313" key="4">
    <source>
        <dbReference type="Proteomes" id="UP000224634"/>
    </source>
</evidence>
<accession>A0A2B7WPY8</accession>
<proteinExistence type="predicted"/>
<evidence type="ECO:0000313" key="3">
    <source>
        <dbReference type="EMBL" id="PGG98656.1"/>
    </source>
</evidence>
<dbReference type="EMBL" id="PDNA01000288">
    <property type="protein sequence ID" value="PGG98656.1"/>
    <property type="molecule type" value="Genomic_DNA"/>
</dbReference>
<reference evidence="3 4" key="1">
    <citation type="submission" date="2017-10" db="EMBL/GenBank/DDBJ databases">
        <title>Comparative genomics in systemic dimorphic fungi from Ajellomycetaceae.</title>
        <authorList>
            <person name="Munoz J.F."/>
            <person name="Mcewen J.G."/>
            <person name="Clay O.K."/>
            <person name="Cuomo C.A."/>
        </authorList>
    </citation>
    <scope>NUCLEOTIDE SEQUENCE [LARGE SCALE GENOMIC DNA]</scope>
    <source>
        <strain evidence="3 4">UAMH7299</strain>
    </source>
</reference>
<keyword evidence="4" id="KW-1185">Reference proteome</keyword>
<gene>
    <name evidence="3" type="ORF">AJ80_09493</name>
</gene>
<name>A0A2B7WPY8_POLH7</name>
<dbReference type="Proteomes" id="UP000224634">
    <property type="component" value="Unassembled WGS sequence"/>
</dbReference>
<protein>
    <submittedName>
        <fullName evidence="3">Uncharacterized protein</fullName>
    </submittedName>
</protein>
<keyword evidence="1" id="KW-0175">Coiled coil</keyword>
<comment type="caution">
    <text evidence="3">The sequence shown here is derived from an EMBL/GenBank/DDBJ whole genome shotgun (WGS) entry which is preliminary data.</text>
</comment>
<evidence type="ECO:0000256" key="2">
    <source>
        <dbReference type="SAM" id="MobiDB-lite"/>
    </source>
</evidence>
<dbReference type="AlphaFoldDB" id="A0A2B7WPY8"/>
<feature type="coiled-coil region" evidence="1">
    <location>
        <begin position="108"/>
        <end position="152"/>
    </location>
</feature>
<sequence length="170" mass="20188">MDRAHRPNFADQEVSSEDMRGVQDTEPITQQQRRYIDWDLVRNFFAREESLQHAVDQLRRQISHFVRSLQEAEALNQQDKYIIDRLRGEIVQWRACHQASLLEQKTLKEELSKQKGEHIADLTKLQQEMDRCHELESQLEQARKDVSAVEQRPRRIECGYEGVKSEDLFP</sequence>